<organism evidence="2 3">
    <name type="scientific">Tersicoccus solisilvae</name>
    <dbReference type="NCBI Taxonomy" id="1882339"/>
    <lineage>
        <taxon>Bacteria</taxon>
        <taxon>Bacillati</taxon>
        <taxon>Actinomycetota</taxon>
        <taxon>Actinomycetes</taxon>
        <taxon>Micrococcales</taxon>
        <taxon>Micrococcaceae</taxon>
        <taxon>Tersicoccus</taxon>
    </lineage>
</organism>
<accession>A0ABQ1P5D7</accession>
<name>A0ABQ1P5D7_9MICC</name>
<reference evidence="3" key="1">
    <citation type="journal article" date="2019" name="Int. J. Syst. Evol. Microbiol.">
        <title>The Global Catalogue of Microorganisms (GCM) 10K type strain sequencing project: providing services to taxonomists for standard genome sequencing and annotation.</title>
        <authorList>
            <consortium name="The Broad Institute Genomics Platform"/>
            <consortium name="The Broad Institute Genome Sequencing Center for Infectious Disease"/>
            <person name="Wu L."/>
            <person name="Ma J."/>
        </authorList>
    </citation>
    <scope>NUCLEOTIDE SEQUENCE [LARGE SCALE GENOMIC DNA]</scope>
    <source>
        <strain evidence="3">CGMCC 1.15480</strain>
    </source>
</reference>
<dbReference type="Gene3D" id="2.40.30.10">
    <property type="entry name" value="Translation factors"/>
    <property type="match status" value="1"/>
</dbReference>
<evidence type="ECO:0000313" key="3">
    <source>
        <dbReference type="Proteomes" id="UP000597761"/>
    </source>
</evidence>
<dbReference type="EMBL" id="BMJI01000009">
    <property type="protein sequence ID" value="GGC91391.1"/>
    <property type="molecule type" value="Genomic_DNA"/>
</dbReference>
<proteinExistence type="predicted"/>
<dbReference type="InterPro" id="IPR017927">
    <property type="entry name" value="FAD-bd_FR_type"/>
</dbReference>
<dbReference type="InterPro" id="IPR039261">
    <property type="entry name" value="FNR_nucleotide-bd"/>
</dbReference>
<dbReference type="InterPro" id="IPR007037">
    <property type="entry name" value="SIP_rossman_dom"/>
</dbReference>
<gene>
    <name evidence="2" type="ORF">GCM10011512_18080</name>
</gene>
<dbReference type="PANTHER" id="PTHR30157">
    <property type="entry name" value="FERRIC REDUCTASE, NADPH-DEPENDENT"/>
    <property type="match status" value="1"/>
</dbReference>
<evidence type="ECO:0000313" key="2">
    <source>
        <dbReference type="EMBL" id="GGC91391.1"/>
    </source>
</evidence>
<dbReference type="InterPro" id="IPR039374">
    <property type="entry name" value="SIP_fam"/>
</dbReference>
<dbReference type="Proteomes" id="UP000597761">
    <property type="component" value="Unassembled WGS sequence"/>
</dbReference>
<dbReference type="PANTHER" id="PTHR30157:SF0">
    <property type="entry name" value="NADPH-DEPENDENT FERRIC-CHELATE REDUCTASE"/>
    <property type="match status" value="1"/>
</dbReference>
<dbReference type="Pfam" id="PF04954">
    <property type="entry name" value="SIP"/>
    <property type="match status" value="1"/>
</dbReference>
<dbReference type="PROSITE" id="PS51384">
    <property type="entry name" value="FAD_FR"/>
    <property type="match status" value="1"/>
</dbReference>
<protein>
    <submittedName>
        <fullName evidence="2">Siderophore-interacting protein</fullName>
    </submittedName>
</protein>
<dbReference type="InterPro" id="IPR013113">
    <property type="entry name" value="SIP_FAD-bd"/>
</dbReference>
<sequence>MPGPRPHRPRVTRAATVTGSEWLTRDLVRLHLTGPDLASLESPAHTDSYVKLLFAPPGADDSWPFDPDRIQAERPREQWPVTRTYTIRRLDPARAEMDLDVVVHGEAGLAGPWAASARPGQTIGFRGPGGAWSPDPGADHHLLVGDESAYPAIAAALDALPDDARASVFLEVADVTAHPPLRQGPGIRVSWVHRAGADGAATAPGAALAAAVRSADLPAGDLRAFVHGNAEMIKDLRRYLLVEQGLPRDRVSISGYWRTGQTEDAWQAGKREFVVQMEREQDGAAAG</sequence>
<dbReference type="Gene3D" id="3.40.50.80">
    <property type="entry name" value="Nucleotide-binding domain of ferredoxin-NADP reductase (FNR) module"/>
    <property type="match status" value="1"/>
</dbReference>
<dbReference type="CDD" id="cd06193">
    <property type="entry name" value="siderophore_interacting"/>
    <property type="match status" value="1"/>
</dbReference>
<comment type="caution">
    <text evidence="2">The sequence shown here is derived from an EMBL/GenBank/DDBJ whole genome shotgun (WGS) entry which is preliminary data.</text>
</comment>
<keyword evidence="3" id="KW-1185">Reference proteome</keyword>
<feature type="domain" description="FAD-binding FR-type" evidence="1">
    <location>
        <begin position="10"/>
        <end position="135"/>
    </location>
</feature>
<dbReference type="RefSeq" id="WP_188668019.1">
    <property type="nucleotide sequence ID" value="NZ_BMJI01000009.1"/>
</dbReference>
<evidence type="ECO:0000259" key="1">
    <source>
        <dbReference type="PROSITE" id="PS51384"/>
    </source>
</evidence>
<dbReference type="SUPFAM" id="SSF63380">
    <property type="entry name" value="Riboflavin synthase domain-like"/>
    <property type="match status" value="1"/>
</dbReference>
<dbReference type="Pfam" id="PF08021">
    <property type="entry name" value="FAD_binding_9"/>
    <property type="match status" value="1"/>
</dbReference>
<dbReference type="InterPro" id="IPR017938">
    <property type="entry name" value="Riboflavin_synthase-like_b-brl"/>
</dbReference>